<proteinExistence type="predicted"/>
<dbReference type="EMBL" id="JAUTXU010000065">
    <property type="protein sequence ID" value="KAK3713050.1"/>
    <property type="molecule type" value="Genomic_DNA"/>
</dbReference>
<name>A0ACC3NBH4_9PEZI</name>
<protein>
    <submittedName>
        <fullName evidence="1">Uncharacterized protein</fullName>
    </submittedName>
</protein>
<accession>A0ACC3NBH4</accession>
<dbReference type="Proteomes" id="UP001281147">
    <property type="component" value="Unassembled WGS sequence"/>
</dbReference>
<keyword evidence="2" id="KW-1185">Reference proteome</keyword>
<organism evidence="1 2">
    <name type="scientific">Vermiconidia calcicola</name>
    <dbReference type="NCBI Taxonomy" id="1690605"/>
    <lineage>
        <taxon>Eukaryota</taxon>
        <taxon>Fungi</taxon>
        <taxon>Dikarya</taxon>
        <taxon>Ascomycota</taxon>
        <taxon>Pezizomycotina</taxon>
        <taxon>Dothideomycetes</taxon>
        <taxon>Dothideomycetidae</taxon>
        <taxon>Mycosphaerellales</taxon>
        <taxon>Extremaceae</taxon>
        <taxon>Vermiconidia</taxon>
    </lineage>
</organism>
<comment type="caution">
    <text evidence="1">The sequence shown here is derived from an EMBL/GenBank/DDBJ whole genome shotgun (WGS) entry which is preliminary data.</text>
</comment>
<sequence>MGSRKLLTIFGATGNQGGSVVDAVLARPELQDKYSLRGITRDALSGKSKALADKGVEMAQANLDDVESMKTAIKGSYGVFGVTDFWAVMSKDIEIQQGKNLFEACKAQEVKHYVFSALPYAEKLTDGVLKHVDHFDSKAMVAEHIEANKGDMIASYFMPAMFIDLLARQVKVDDGKASLSMPFPYEATWPLIQPRRDGGKYVMGLFEGGSKANGVKVHAVSTWTTPKEVVDVLSQESGRDITWNDTAPDVYSGFLKEKMGPVVAEELTQTFQLAGEYNYYGKGEEKNQDKHHEWLLEGADLISYPQWAKENGPFKYE</sequence>
<evidence type="ECO:0000313" key="1">
    <source>
        <dbReference type="EMBL" id="KAK3713050.1"/>
    </source>
</evidence>
<reference evidence="1" key="1">
    <citation type="submission" date="2023-07" db="EMBL/GenBank/DDBJ databases">
        <title>Black Yeasts Isolated from many extreme environments.</title>
        <authorList>
            <person name="Coleine C."/>
            <person name="Stajich J.E."/>
            <person name="Selbmann L."/>
        </authorList>
    </citation>
    <scope>NUCLEOTIDE SEQUENCE</scope>
    <source>
        <strain evidence="1">CCFEE 5714</strain>
    </source>
</reference>
<gene>
    <name evidence="1" type="ORF">LTR37_008735</name>
</gene>
<evidence type="ECO:0000313" key="2">
    <source>
        <dbReference type="Proteomes" id="UP001281147"/>
    </source>
</evidence>